<reference evidence="15 16" key="1">
    <citation type="journal article" date="2018" name="Nat. Ecol. Evol.">
        <title>Shark genomes provide insights into elasmobranch evolution and the origin of vertebrates.</title>
        <authorList>
            <person name="Hara Y"/>
            <person name="Yamaguchi K"/>
            <person name="Onimaru K"/>
            <person name="Kadota M"/>
            <person name="Koyanagi M"/>
            <person name="Keeley SD"/>
            <person name="Tatsumi K"/>
            <person name="Tanaka K"/>
            <person name="Motone F"/>
            <person name="Kageyama Y"/>
            <person name="Nozu R"/>
            <person name="Adachi N"/>
            <person name="Nishimura O"/>
            <person name="Nakagawa R"/>
            <person name="Tanegashima C"/>
            <person name="Kiyatake I"/>
            <person name="Matsumoto R"/>
            <person name="Murakumo K"/>
            <person name="Nishida K"/>
            <person name="Terakita A"/>
            <person name="Kuratani S"/>
            <person name="Sato K"/>
            <person name="Hyodo S Kuraku.S."/>
        </authorList>
    </citation>
    <scope>NUCLEOTIDE SEQUENCE [LARGE SCALE GENOMIC DNA]</scope>
</reference>
<dbReference type="OMA" id="CQASETQ"/>
<dbReference type="SUPFAM" id="SSF81321">
    <property type="entry name" value="Family A G protein-coupled receptor-like"/>
    <property type="match status" value="1"/>
</dbReference>
<feature type="transmembrane region" description="Helical" evidence="13">
    <location>
        <begin position="22"/>
        <end position="47"/>
    </location>
</feature>
<keyword evidence="6 13" id="KW-0472">Membrane</keyword>
<keyword evidence="16" id="KW-1185">Reference proteome</keyword>
<organism evidence="15 16">
    <name type="scientific">Scyliorhinus torazame</name>
    <name type="common">Cloudy catshark</name>
    <name type="synonym">Catulus torazame</name>
    <dbReference type="NCBI Taxonomy" id="75743"/>
    <lineage>
        <taxon>Eukaryota</taxon>
        <taxon>Metazoa</taxon>
        <taxon>Chordata</taxon>
        <taxon>Craniata</taxon>
        <taxon>Vertebrata</taxon>
        <taxon>Chondrichthyes</taxon>
        <taxon>Elasmobranchii</taxon>
        <taxon>Galeomorphii</taxon>
        <taxon>Galeoidea</taxon>
        <taxon>Carcharhiniformes</taxon>
        <taxon>Scyliorhinidae</taxon>
        <taxon>Scyliorhinus</taxon>
    </lineage>
</organism>
<evidence type="ECO:0000256" key="9">
    <source>
        <dbReference type="ARBA" id="ARBA00023180"/>
    </source>
</evidence>
<evidence type="ECO:0000256" key="7">
    <source>
        <dbReference type="ARBA" id="ARBA00023157"/>
    </source>
</evidence>
<dbReference type="PRINTS" id="PR01157">
    <property type="entry name" value="P2YPURNOCPTR"/>
</dbReference>
<feature type="transmembrane region" description="Helical" evidence="13">
    <location>
        <begin position="274"/>
        <end position="296"/>
    </location>
</feature>
<keyword evidence="8 11" id="KW-0675">Receptor</keyword>
<dbReference type="GO" id="GO:0048266">
    <property type="term" value="P:behavioral response to pain"/>
    <property type="evidence" value="ECO:0007669"/>
    <property type="project" value="TreeGrafter"/>
</dbReference>
<feature type="compositionally biased region" description="Basic and acidic residues" evidence="12">
    <location>
        <begin position="363"/>
        <end position="372"/>
    </location>
</feature>
<feature type="transmembrane region" description="Helical" evidence="13">
    <location>
        <begin position="230"/>
        <end position="254"/>
    </location>
</feature>
<comment type="caution">
    <text evidence="15">The sequence shown here is derived from an EMBL/GenBank/DDBJ whole genome shotgun (WGS) entry which is preliminary data.</text>
</comment>
<evidence type="ECO:0000256" key="3">
    <source>
        <dbReference type="ARBA" id="ARBA00022692"/>
    </source>
</evidence>
<evidence type="ECO:0000259" key="14">
    <source>
        <dbReference type="PROSITE" id="PS50262"/>
    </source>
</evidence>
<gene>
    <name evidence="15" type="ORF">scyTo_0021213</name>
</gene>
<dbReference type="OrthoDB" id="5781782at2759"/>
<dbReference type="STRING" id="75743.A0A401PZK3"/>
<accession>A0A401PZK3</accession>
<dbReference type="EMBL" id="BFAA01018390">
    <property type="protein sequence ID" value="GCB78546.1"/>
    <property type="molecule type" value="Genomic_DNA"/>
</dbReference>
<protein>
    <recommendedName>
        <fullName evidence="14">G-protein coupled receptors family 1 profile domain-containing protein</fullName>
    </recommendedName>
</protein>
<feature type="transmembrane region" description="Helical" evidence="13">
    <location>
        <begin position="133"/>
        <end position="154"/>
    </location>
</feature>
<feature type="region of interest" description="Disordered" evidence="12">
    <location>
        <begin position="329"/>
        <end position="372"/>
    </location>
</feature>
<proteinExistence type="inferred from homology"/>
<keyword evidence="2" id="KW-1003">Cell membrane</keyword>
<dbReference type="GO" id="GO:0005886">
    <property type="term" value="C:plasma membrane"/>
    <property type="evidence" value="ECO:0007669"/>
    <property type="project" value="UniProtKB-SubCell"/>
</dbReference>
<dbReference type="FunFam" id="1.20.1070.10:FF:000017">
    <property type="entry name" value="lysophosphatidic acid receptor 4"/>
    <property type="match status" value="1"/>
</dbReference>
<evidence type="ECO:0000256" key="13">
    <source>
        <dbReference type="SAM" id="Phobius"/>
    </source>
</evidence>
<comment type="subcellular location">
    <subcellularLocation>
        <location evidence="1">Cell membrane</location>
        <topology evidence="1">Multi-pass membrane protein</topology>
    </subcellularLocation>
</comment>
<evidence type="ECO:0000256" key="10">
    <source>
        <dbReference type="ARBA" id="ARBA00023224"/>
    </source>
</evidence>
<dbReference type="Proteomes" id="UP000288216">
    <property type="component" value="Unassembled WGS sequence"/>
</dbReference>
<comment type="similarity">
    <text evidence="11">Belongs to the G-protein coupled receptor 1 family.</text>
</comment>
<feature type="transmembrane region" description="Helical" evidence="13">
    <location>
        <begin position="99"/>
        <end position="121"/>
    </location>
</feature>
<dbReference type="InterPro" id="IPR000276">
    <property type="entry name" value="GPCR_Rhodpsn"/>
</dbReference>
<evidence type="ECO:0000256" key="2">
    <source>
        <dbReference type="ARBA" id="ARBA00022475"/>
    </source>
</evidence>
<feature type="domain" description="G-protein coupled receptors family 1 profile" evidence="14">
    <location>
        <begin position="35"/>
        <end position="294"/>
    </location>
</feature>
<feature type="transmembrane region" description="Helical" evidence="13">
    <location>
        <begin position="185"/>
        <end position="209"/>
    </location>
</feature>
<evidence type="ECO:0000256" key="11">
    <source>
        <dbReference type="RuleBase" id="RU000688"/>
    </source>
</evidence>
<keyword evidence="10 11" id="KW-0807">Transducer</keyword>
<dbReference type="Gene3D" id="1.20.1070.10">
    <property type="entry name" value="Rhodopsin 7-helix transmembrane proteins"/>
    <property type="match status" value="1"/>
</dbReference>
<evidence type="ECO:0000313" key="16">
    <source>
        <dbReference type="Proteomes" id="UP000288216"/>
    </source>
</evidence>
<sequence length="372" mass="40962">MANNSSGPIACKDHDAVHHLNLVWHSGVLVLALPLNLTALGIFVCVFRLRTVVTVYMANLAACDLLFTLALPLRLFYYATHSWPLGNLPCQLAGSLFQINLYGSCLFLACINVDRFLALAYPLRARHLRRPRMAWQVCTAVWVLIILGSIPVALAHDTSRCLDVNGAVEVRCFESFSLRAWKNELLPLLGLAEILGFLLPLTVVLWCSARTLGALWHAGSSPTQRRRRTIKLLLVNAVIFIVCFVPYNLVLAAYGLVKAKVVPASLASRDSLRLALQLTMLLTCTNCCLDPLVYYFSAEGFRNTLRSRRGRPSALTTRTGLRGIVAGDEAGDPLAPKAMHSLVPEAAPGRERMGEGQGQCSQRSEERRESVI</sequence>
<dbReference type="PROSITE" id="PS50262">
    <property type="entry name" value="G_PROTEIN_RECEP_F1_2"/>
    <property type="match status" value="1"/>
</dbReference>
<evidence type="ECO:0000313" key="15">
    <source>
        <dbReference type="EMBL" id="GCB78546.1"/>
    </source>
</evidence>
<dbReference type="InterPro" id="IPR017452">
    <property type="entry name" value="GPCR_Rhodpsn_7TM"/>
</dbReference>
<dbReference type="PANTHER" id="PTHR24234">
    <property type="entry name" value="LYSOPHOSPHATIDIC ACID RECEPTOR 5/SPHINGOSYLPHOSPHORYLCHOLINE RECEPTOR"/>
    <property type="match status" value="1"/>
</dbReference>
<evidence type="ECO:0000256" key="6">
    <source>
        <dbReference type="ARBA" id="ARBA00023136"/>
    </source>
</evidence>
<evidence type="ECO:0000256" key="4">
    <source>
        <dbReference type="ARBA" id="ARBA00022989"/>
    </source>
</evidence>
<evidence type="ECO:0000256" key="1">
    <source>
        <dbReference type="ARBA" id="ARBA00004651"/>
    </source>
</evidence>
<keyword evidence="3 11" id="KW-0812">Transmembrane</keyword>
<dbReference type="Pfam" id="PF00001">
    <property type="entry name" value="7tm_1"/>
    <property type="match status" value="1"/>
</dbReference>
<keyword evidence="9" id="KW-0325">Glycoprotein</keyword>
<keyword evidence="7" id="KW-1015">Disulfide bond</keyword>
<keyword evidence="4 13" id="KW-1133">Transmembrane helix</keyword>
<dbReference type="AlphaFoldDB" id="A0A401PZK3"/>
<name>A0A401PZK3_SCYTO</name>
<dbReference type="PANTHER" id="PTHR24234:SF6">
    <property type="entry name" value="LYSOPHOSPHATIDIC ACID RECEPTOR 5"/>
    <property type="match status" value="1"/>
</dbReference>
<evidence type="ECO:0000256" key="8">
    <source>
        <dbReference type="ARBA" id="ARBA00023170"/>
    </source>
</evidence>
<keyword evidence="5 11" id="KW-0297">G-protein coupled receptor</keyword>
<evidence type="ECO:0000256" key="12">
    <source>
        <dbReference type="SAM" id="MobiDB-lite"/>
    </source>
</evidence>
<dbReference type="PROSITE" id="PS00237">
    <property type="entry name" value="G_PROTEIN_RECEP_F1_1"/>
    <property type="match status" value="1"/>
</dbReference>
<dbReference type="GO" id="GO:0004930">
    <property type="term" value="F:G protein-coupled receptor activity"/>
    <property type="evidence" value="ECO:0007669"/>
    <property type="project" value="UniProtKB-KW"/>
</dbReference>
<feature type="transmembrane region" description="Helical" evidence="13">
    <location>
        <begin position="59"/>
        <end position="79"/>
    </location>
</feature>
<dbReference type="PRINTS" id="PR00237">
    <property type="entry name" value="GPCRRHODOPSN"/>
</dbReference>
<evidence type="ECO:0000256" key="5">
    <source>
        <dbReference type="ARBA" id="ARBA00023040"/>
    </source>
</evidence>